<feature type="compositionally biased region" description="Polar residues" evidence="1">
    <location>
        <begin position="242"/>
        <end position="260"/>
    </location>
</feature>
<evidence type="ECO:0000313" key="3">
    <source>
        <dbReference type="Proteomes" id="UP001283341"/>
    </source>
</evidence>
<feature type="region of interest" description="Disordered" evidence="1">
    <location>
        <begin position="239"/>
        <end position="286"/>
    </location>
</feature>
<reference evidence="2" key="2">
    <citation type="submission" date="2023-06" db="EMBL/GenBank/DDBJ databases">
        <authorList>
            <consortium name="Lawrence Berkeley National Laboratory"/>
            <person name="Haridas S."/>
            <person name="Hensen N."/>
            <person name="Bonometti L."/>
            <person name="Westerberg I."/>
            <person name="Brannstrom I.O."/>
            <person name="Guillou S."/>
            <person name="Cros-Aarteil S."/>
            <person name="Calhoun S."/>
            <person name="Kuo A."/>
            <person name="Mondo S."/>
            <person name="Pangilinan J."/>
            <person name="Riley R."/>
            <person name="Labutti K."/>
            <person name="Andreopoulos B."/>
            <person name="Lipzen A."/>
            <person name="Chen C."/>
            <person name="Yanf M."/>
            <person name="Daum C."/>
            <person name="Ng V."/>
            <person name="Clum A."/>
            <person name="Steindorff A."/>
            <person name="Ohm R."/>
            <person name="Martin F."/>
            <person name="Silar P."/>
            <person name="Natvig D."/>
            <person name="Lalanne C."/>
            <person name="Gautier V."/>
            <person name="Ament-Velasquez S.L."/>
            <person name="Kruys A."/>
            <person name="Hutchinson M.I."/>
            <person name="Powell A.J."/>
            <person name="Barry K."/>
            <person name="Miller A.N."/>
            <person name="Grigoriev I.V."/>
            <person name="Debuchy R."/>
            <person name="Gladieux P."/>
            <person name="Thoren M.H."/>
            <person name="Johannesson H."/>
        </authorList>
    </citation>
    <scope>NUCLEOTIDE SEQUENCE</scope>
    <source>
        <strain evidence="2">CBS 118394</strain>
    </source>
</reference>
<dbReference type="AlphaFoldDB" id="A0AAE0HW02"/>
<dbReference type="Proteomes" id="UP001283341">
    <property type="component" value="Unassembled WGS sequence"/>
</dbReference>
<feature type="compositionally biased region" description="Basic and acidic residues" evidence="1">
    <location>
        <begin position="261"/>
        <end position="271"/>
    </location>
</feature>
<reference evidence="2" key="1">
    <citation type="journal article" date="2023" name="Mol. Phylogenet. Evol.">
        <title>Genome-scale phylogeny and comparative genomics of the fungal order Sordariales.</title>
        <authorList>
            <person name="Hensen N."/>
            <person name="Bonometti L."/>
            <person name="Westerberg I."/>
            <person name="Brannstrom I.O."/>
            <person name="Guillou S."/>
            <person name="Cros-Aarteil S."/>
            <person name="Calhoun S."/>
            <person name="Haridas S."/>
            <person name="Kuo A."/>
            <person name="Mondo S."/>
            <person name="Pangilinan J."/>
            <person name="Riley R."/>
            <person name="LaButti K."/>
            <person name="Andreopoulos B."/>
            <person name="Lipzen A."/>
            <person name="Chen C."/>
            <person name="Yan M."/>
            <person name="Daum C."/>
            <person name="Ng V."/>
            <person name="Clum A."/>
            <person name="Steindorff A."/>
            <person name="Ohm R.A."/>
            <person name="Martin F."/>
            <person name="Silar P."/>
            <person name="Natvig D.O."/>
            <person name="Lalanne C."/>
            <person name="Gautier V."/>
            <person name="Ament-Velasquez S.L."/>
            <person name="Kruys A."/>
            <person name="Hutchinson M.I."/>
            <person name="Powell A.J."/>
            <person name="Barry K."/>
            <person name="Miller A.N."/>
            <person name="Grigoriev I.V."/>
            <person name="Debuchy R."/>
            <person name="Gladieux P."/>
            <person name="Hiltunen Thoren M."/>
            <person name="Johannesson H."/>
        </authorList>
    </citation>
    <scope>NUCLEOTIDE SEQUENCE</scope>
    <source>
        <strain evidence="2">CBS 118394</strain>
    </source>
</reference>
<comment type="caution">
    <text evidence="2">The sequence shown here is derived from an EMBL/GenBank/DDBJ whole genome shotgun (WGS) entry which is preliminary data.</text>
</comment>
<organism evidence="2 3">
    <name type="scientific">Apodospora peruviana</name>
    <dbReference type="NCBI Taxonomy" id="516989"/>
    <lineage>
        <taxon>Eukaryota</taxon>
        <taxon>Fungi</taxon>
        <taxon>Dikarya</taxon>
        <taxon>Ascomycota</taxon>
        <taxon>Pezizomycotina</taxon>
        <taxon>Sordariomycetes</taxon>
        <taxon>Sordariomycetidae</taxon>
        <taxon>Sordariales</taxon>
        <taxon>Lasiosphaeriaceae</taxon>
        <taxon>Apodospora</taxon>
    </lineage>
</organism>
<gene>
    <name evidence="2" type="ORF">B0H66DRAFT_606859</name>
</gene>
<sequence length="587" mass="66195">MRPPPSRPGPPQPLQPYPPSGAAGPPKPQQPGSSDHFFSGVRLDMITVESLAELDEADRNLRTIARVAWGIRNDSLLVPFIVENDDEVKGAFEPVYRLVRDLENLYRFYREYLYNNARERVERNNHAIERAQMDNRAPPPRDNHARRLRDALRAMRDRDPAKFPDRTDAQTAEAERERLRAVLDVQSGRHQNLCPLTVLLQTVSDLLSRARITRPPQTEDWEGLEILQRLFVSIVYGERNDGPTQGTSAPRASRSMTAAQRRNDRSRKIQQDDLTAGQKVEGPRPIPPLATVPVQGQSDVTPGIAGCILFHYNRTYKEWIVTSATPQWGVFKNLKNLGKAVRDMAILELIAKMPENAREEVRLFDAWSKTVHDKFDKDQNFTRNYDPLYKLNDEQLRRLDGIMATFRPDAMPQRCCLTDWNRLLVPFAPKFAKEPAGAKAYPPYACAEYHFFIVNLFNQLKRVVKSRSPSPEPEFDNRVGRSPGKGKERAYEGGGGPSGGGGRKPKAFTPSPPRPQPGYYPEDLQGGQSFSGYDSARITGEGPVSRRLDRPGPSGRDMTGSGYASGQGFGRDPVERLADRFNRTGFY</sequence>
<accession>A0AAE0HW02</accession>
<protein>
    <submittedName>
        <fullName evidence="2">Uncharacterized protein</fullName>
    </submittedName>
</protein>
<feature type="compositionally biased region" description="Pro residues" evidence="1">
    <location>
        <begin position="1"/>
        <end position="29"/>
    </location>
</feature>
<proteinExistence type="predicted"/>
<evidence type="ECO:0000256" key="1">
    <source>
        <dbReference type="SAM" id="MobiDB-lite"/>
    </source>
</evidence>
<feature type="compositionally biased region" description="Basic and acidic residues" evidence="1">
    <location>
        <begin position="572"/>
        <end position="587"/>
    </location>
</feature>
<evidence type="ECO:0000313" key="2">
    <source>
        <dbReference type="EMBL" id="KAK3313604.1"/>
    </source>
</evidence>
<feature type="region of interest" description="Disordered" evidence="1">
    <location>
        <begin position="467"/>
        <end position="587"/>
    </location>
</feature>
<feature type="compositionally biased region" description="Gly residues" evidence="1">
    <location>
        <begin position="492"/>
        <end position="502"/>
    </location>
</feature>
<feature type="region of interest" description="Disordered" evidence="1">
    <location>
        <begin position="1"/>
        <end position="37"/>
    </location>
</feature>
<dbReference type="EMBL" id="JAUEDM010000007">
    <property type="protein sequence ID" value="KAK3313604.1"/>
    <property type="molecule type" value="Genomic_DNA"/>
</dbReference>
<name>A0AAE0HW02_9PEZI</name>
<feature type="compositionally biased region" description="Basic and acidic residues" evidence="1">
    <location>
        <begin position="475"/>
        <end position="491"/>
    </location>
</feature>
<keyword evidence="3" id="KW-1185">Reference proteome</keyword>